<organism evidence="2 3">
    <name type="scientific">Leptospirillum ferriphilum YSK</name>
    <dbReference type="NCBI Taxonomy" id="1441628"/>
    <lineage>
        <taxon>Bacteria</taxon>
        <taxon>Pseudomonadati</taxon>
        <taxon>Nitrospirota</taxon>
        <taxon>Nitrospiria</taxon>
        <taxon>Nitrospirales</taxon>
        <taxon>Nitrospiraceae</taxon>
        <taxon>Leptospirillum</taxon>
    </lineage>
</organism>
<dbReference type="InterPro" id="IPR008928">
    <property type="entry name" value="6-hairpin_glycosidase_sf"/>
</dbReference>
<dbReference type="GO" id="GO:0004553">
    <property type="term" value="F:hydrolase activity, hydrolyzing O-glycosyl compounds"/>
    <property type="evidence" value="ECO:0007669"/>
    <property type="project" value="TreeGrafter"/>
</dbReference>
<dbReference type="InterPro" id="IPR012341">
    <property type="entry name" value="6hp_glycosidase-like_sf"/>
</dbReference>
<protein>
    <submittedName>
        <fullName evidence="2">Glycoside hydrolase family 15</fullName>
    </submittedName>
</protein>
<dbReference type="AlphaFoldDB" id="A0A059Y090"/>
<dbReference type="PANTHER" id="PTHR31616">
    <property type="entry name" value="TREHALASE"/>
    <property type="match status" value="1"/>
</dbReference>
<proteinExistence type="predicted"/>
<reference evidence="3" key="1">
    <citation type="submission" date="2014-02" db="EMBL/GenBank/DDBJ databases">
        <title>Complete genome sequence and comparative genomic analysis of the nitrogen-fixing bacterium Leptospirillum ferriphilum YSK.</title>
        <authorList>
            <person name="Guo X."/>
            <person name="Yin H."/>
            <person name="Liang Y."/>
            <person name="Hu Q."/>
            <person name="Ma L."/>
            <person name="Xiao Y."/>
            <person name="Zhang X."/>
            <person name="Qiu G."/>
            <person name="Liu X."/>
        </authorList>
    </citation>
    <scope>NUCLEOTIDE SEQUENCE [LARGE SCALE GENOMIC DNA]</scope>
    <source>
        <strain evidence="3">YSK</strain>
    </source>
</reference>
<dbReference type="GO" id="GO:0005975">
    <property type="term" value="P:carbohydrate metabolic process"/>
    <property type="evidence" value="ECO:0007669"/>
    <property type="project" value="InterPro"/>
</dbReference>
<evidence type="ECO:0000259" key="1">
    <source>
        <dbReference type="Pfam" id="PF00723"/>
    </source>
</evidence>
<dbReference type="PANTHER" id="PTHR31616:SF13">
    <property type="entry name" value="GLUCAN 1,4-ALPHA-GLUCOSIDASE"/>
    <property type="match status" value="1"/>
</dbReference>
<dbReference type="EMBL" id="CP007243">
    <property type="protein sequence ID" value="AIA30877.1"/>
    <property type="molecule type" value="Genomic_DNA"/>
</dbReference>
<dbReference type="Proteomes" id="UP000027059">
    <property type="component" value="Chromosome"/>
</dbReference>
<dbReference type="KEGG" id="lfp:Y981_09350"/>
<dbReference type="Gene3D" id="1.50.10.10">
    <property type="match status" value="1"/>
</dbReference>
<accession>A0A059Y090</accession>
<reference evidence="2 3" key="2">
    <citation type="journal article" date="2015" name="Biomed. Res. Int.">
        <title>Effects of Arsenite Resistance on the Growth and Functional Gene Expression of Leptospirillum ferriphilum and Acidithiobacillus thiooxidans in Pure Culture and Coculture.</title>
        <authorList>
            <person name="Jiang H."/>
            <person name="Liang Y."/>
            <person name="Yin H."/>
            <person name="Xiao Y."/>
            <person name="Guo X."/>
            <person name="Xu Y."/>
            <person name="Hu Q."/>
            <person name="Liu H."/>
            <person name="Liu X."/>
        </authorList>
    </citation>
    <scope>NUCLEOTIDE SEQUENCE [LARGE SCALE GENOMIC DNA]</scope>
    <source>
        <strain evidence="2 3">YSK</strain>
    </source>
</reference>
<feature type="domain" description="GH15-like" evidence="1">
    <location>
        <begin position="287"/>
        <end position="578"/>
    </location>
</feature>
<dbReference type="HOGENOM" id="CLU_028187_0_0_0"/>
<dbReference type="Pfam" id="PF00723">
    <property type="entry name" value="Glyco_hydro_15"/>
    <property type="match status" value="1"/>
</dbReference>
<dbReference type="SUPFAM" id="SSF48208">
    <property type="entry name" value="Six-hairpin glycosidases"/>
    <property type="match status" value="1"/>
</dbReference>
<dbReference type="RefSeq" id="WP_014961577.1">
    <property type="nucleotide sequence ID" value="NZ_CP007243.1"/>
</dbReference>
<keyword evidence="2" id="KW-0378">Hydrolase</keyword>
<evidence type="ECO:0000313" key="2">
    <source>
        <dbReference type="EMBL" id="AIA30877.1"/>
    </source>
</evidence>
<keyword evidence="3" id="KW-1185">Reference proteome</keyword>
<gene>
    <name evidence="2" type="ORF">Y981_09350</name>
</gene>
<name>A0A059Y090_9BACT</name>
<dbReference type="OrthoDB" id="3902805at2"/>
<sequence>MARFLPVSNGRLFVAFDEHHRIHELTYPHVGKENHAGPSGFRNGLLVDGVFRWITAGDLVSHRYKNRSMTGQVVFAWKTPREMELVFEDWVDLDCDVFFRNVTVRNRESAVLPVTLFFHQDFLIQYSDFGDTAVYLPEADALLHYKDERYFLVALADNGHGQGRMHSFACGKRHGEQEGTWKDAEDGVLSGNPIAQGAVDSIFSVLLRVDPGSEVSFTVMTVCGTSREKVFEVLERVRRKGPDASRRQSEGFWNFWIDSHGLPLATLSEKAQSLYEKSLLLLRTHWDNNGAVVAAIDSESLSFSRDTYAYLWPRDAAMMAYALDIAGFGDFTRKFYGLLPSLLSPQGFLHHKYHPSLSIGSSWHPWGTAGAPLYPIQIDETALPIWALYEHFDRYRDLDTLRPVYHHFVLPAAQFLSGFRDPLTGLPLPSYDLWEERAGVATHSAASVYAGLLAASRFAEGFGDARSREEFGEAARQVRQGILKHLFDPETGVFLRALVLSPEGNLVADPTPDSSIAALFQFGVLGPQDERMIRTMDWLERMLWVPGPIGGMARYENDYYYRQDVHVPGNPWVISTLWLLQWKILTSSSPARDKDVRRMVDWVVEKGGTSGMLPEQVHPLTGARLSVSPLAWSHAEWVIAVSMLAKGDSVVPHPWDDPL</sequence>
<dbReference type="InterPro" id="IPR011613">
    <property type="entry name" value="GH15-like"/>
</dbReference>
<evidence type="ECO:0000313" key="3">
    <source>
        <dbReference type="Proteomes" id="UP000027059"/>
    </source>
</evidence>